<dbReference type="Pfam" id="PF07859">
    <property type="entry name" value="Abhydrolase_3"/>
    <property type="match status" value="1"/>
</dbReference>
<dbReference type="RefSeq" id="WP_135445619.1">
    <property type="nucleotide sequence ID" value="NZ_SRLE01000011.1"/>
</dbReference>
<dbReference type="InterPro" id="IPR013094">
    <property type="entry name" value="AB_hydrolase_3"/>
</dbReference>
<protein>
    <submittedName>
        <fullName evidence="5">Alpha/beta hydrolase</fullName>
    </submittedName>
</protein>
<dbReference type="PANTHER" id="PTHR48081">
    <property type="entry name" value="AB HYDROLASE SUPERFAMILY PROTEIN C4A8.06C"/>
    <property type="match status" value="1"/>
</dbReference>
<organism evidence="5 6">
    <name type="scientific">Mangrovimicrobium sediminis</name>
    <dbReference type="NCBI Taxonomy" id="2562682"/>
    <lineage>
        <taxon>Bacteria</taxon>
        <taxon>Pseudomonadati</taxon>
        <taxon>Pseudomonadota</taxon>
        <taxon>Gammaproteobacteria</taxon>
        <taxon>Cellvibrionales</taxon>
        <taxon>Halieaceae</taxon>
        <taxon>Mangrovimicrobium</taxon>
    </lineage>
</organism>
<dbReference type="SUPFAM" id="SSF53474">
    <property type="entry name" value="alpha/beta-Hydrolases"/>
    <property type="match status" value="1"/>
</dbReference>
<dbReference type="GO" id="GO:0016787">
    <property type="term" value="F:hydrolase activity"/>
    <property type="evidence" value="ECO:0007669"/>
    <property type="project" value="UniProtKB-KW"/>
</dbReference>
<keyword evidence="2 5" id="KW-0378">Hydrolase</keyword>
<comment type="caution">
    <text evidence="5">The sequence shown here is derived from an EMBL/GenBank/DDBJ whole genome shotgun (WGS) entry which is preliminary data.</text>
</comment>
<dbReference type="PANTHER" id="PTHR48081:SF8">
    <property type="entry name" value="ALPHA_BETA HYDROLASE FOLD-3 DOMAIN-CONTAINING PROTEIN-RELATED"/>
    <property type="match status" value="1"/>
</dbReference>
<proteinExistence type="inferred from homology"/>
<dbReference type="InterPro" id="IPR050300">
    <property type="entry name" value="GDXG_lipolytic_enzyme"/>
</dbReference>
<evidence type="ECO:0000313" key="5">
    <source>
        <dbReference type="EMBL" id="TGD72130.1"/>
    </source>
</evidence>
<feature type="domain" description="Alpha/beta hydrolase fold-3" evidence="4">
    <location>
        <begin position="123"/>
        <end position="330"/>
    </location>
</feature>
<dbReference type="Proteomes" id="UP000298050">
    <property type="component" value="Unassembled WGS sequence"/>
</dbReference>
<evidence type="ECO:0000256" key="2">
    <source>
        <dbReference type="ARBA" id="ARBA00022801"/>
    </source>
</evidence>
<sequence length="357" mass="38997">MLSNNKHHKPAMKKYPKTTVLVIVLALLLAWTYSWTFTEHGRLDYRAALSLRLLSFTYDFQPDPDSDFRIPLPVNLIYSLSNLLPEEQVSKVRDVVMPGEEADVQARVYWPRGRHDNQPLPVIVYYHGGGFVVGSVDIFDPLTRALANAAKAIVISVEYRLAPISPWPAAVNDAYTALLWAEENALSLGGDPRKLVVAGDSAGGNLAAVTALKARDEGGPALAAQILYYPATDLTATDYPSIDKYSEGYGLSTGAREGFHRAYVPDVPNLRDAYISPLYAPDLRGLPPALILTAGFDPLTGAAQAYTARLREAGVAVTEQNYADTIHGFMSVALFPQRRSGLQATAVFLQQHLSGIR</sequence>
<evidence type="ECO:0000259" key="4">
    <source>
        <dbReference type="Pfam" id="PF07859"/>
    </source>
</evidence>
<dbReference type="InterPro" id="IPR033140">
    <property type="entry name" value="Lipase_GDXG_put_SER_AS"/>
</dbReference>
<dbReference type="OrthoDB" id="9806180at2"/>
<comment type="similarity">
    <text evidence="1">Belongs to the 'GDXG' lipolytic enzyme family.</text>
</comment>
<dbReference type="Gene3D" id="3.40.50.1820">
    <property type="entry name" value="alpha/beta hydrolase"/>
    <property type="match status" value="1"/>
</dbReference>
<dbReference type="PROSITE" id="PS01174">
    <property type="entry name" value="LIPASE_GDXG_SER"/>
    <property type="match status" value="1"/>
</dbReference>
<dbReference type="InterPro" id="IPR029058">
    <property type="entry name" value="AB_hydrolase_fold"/>
</dbReference>
<feature type="active site" evidence="3">
    <location>
        <position position="201"/>
    </location>
</feature>
<evidence type="ECO:0000256" key="1">
    <source>
        <dbReference type="ARBA" id="ARBA00010515"/>
    </source>
</evidence>
<name>A0A4Z0LY11_9GAMM</name>
<dbReference type="AlphaFoldDB" id="A0A4Z0LY11"/>
<dbReference type="EMBL" id="SRLE01000011">
    <property type="protein sequence ID" value="TGD72130.1"/>
    <property type="molecule type" value="Genomic_DNA"/>
</dbReference>
<keyword evidence="6" id="KW-1185">Reference proteome</keyword>
<reference evidence="5 6" key="1">
    <citation type="submission" date="2019-04" db="EMBL/GenBank/DDBJ databases">
        <title>Taxonomy of novel Haliea sp. from mangrove soil of West Coast of India.</title>
        <authorList>
            <person name="Verma A."/>
            <person name="Kumar P."/>
            <person name="Krishnamurthi S."/>
        </authorList>
    </citation>
    <scope>NUCLEOTIDE SEQUENCE [LARGE SCALE GENOMIC DNA]</scope>
    <source>
        <strain evidence="5 6">SAOS-164</strain>
    </source>
</reference>
<gene>
    <name evidence="5" type="ORF">E4634_15775</name>
</gene>
<accession>A0A4Z0LY11</accession>
<evidence type="ECO:0000256" key="3">
    <source>
        <dbReference type="PROSITE-ProRule" id="PRU10038"/>
    </source>
</evidence>
<evidence type="ECO:0000313" key="6">
    <source>
        <dbReference type="Proteomes" id="UP000298050"/>
    </source>
</evidence>